<dbReference type="FunFam" id="3.40.50.720:FF:000084">
    <property type="entry name" value="Short-chain dehydrogenase reductase"/>
    <property type="match status" value="1"/>
</dbReference>
<dbReference type="GO" id="GO:0016616">
    <property type="term" value="F:oxidoreductase activity, acting on the CH-OH group of donors, NAD or NADP as acceptor"/>
    <property type="evidence" value="ECO:0007669"/>
    <property type="project" value="TreeGrafter"/>
</dbReference>
<dbReference type="PROSITE" id="PS00061">
    <property type="entry name" value="ADH_SHORT"/>
    <property type="match status" value="1"/>
</dbReference>
<accession>A0A561UCE1</accession>
<evidence type="ECO:0000313" key="3">
    <source>
        <dbReference type="EMBL" id="TWF97035.1"/>
    </source>
</evidence>
<evidence type="ECO:0000313" key="4">
    <source>
        <dbReference type="Proteomes" id="UP000317940"/>
    </source>
</evidence>
<keyword evidence="4" id="KW-1185">Reference proteome</keyword>
<dbReference type="Gene3D" id="3.40.50.720">
    <property type="entry name" value="NAD(P)-binding Rossmann-like Domain"/>
    <property type="match status" value="1"/>
</dbReference>
<dbReference type="InterPro" id="IPR036291">
    <property type="entry name" value="NAD(P)-bd_dom_sf"/>
</dbReference>
<protein>
    <submittedName>
        <fullName evidence="3">3-oxoacyl-[acyl-carrier protein] reductase</fullName>
    </submittedName>
</protein>
<dbReference type="CDD" id="cd05233">
    <property type="entry name" value="SDR_c"/>
    <property type="match status" value="1"/>
</dbReference>
<comment type="similarity">
    <text evidence="1">Belongs to the short-chain dehydrogenases/reductases (SDR) family.</text>
</comment>
<dbReference type="RefSeq" id="WP_145903312.1">
    <property type="nucleotide sequence ID" value="NZ_BAAAMZ010000043.1"/>
</dbReference>
<organism evidence="3 4">
    <name type="scientific">Kitasatospora viridis</name>
    <dbReference type="NCBI Taxonomy" id="281105"/>
    <lineage>
        <taxon>Bacteria</taxon>
        <taxon>Bacillati</taxon>
        <taxon>Actinomycetota</taxon>
        <taxon>Actinomycetes</taxon>
        <taxon>Kitasatosporales</taxon>
        <taxon>Streptomycetaceae</taxon>
        <taxon>Kitasatospora</taxon>
    </lineage>
</organism>
<evidence type="ECO:0000256" key="1">
    <source>
        <dbReference type="ARBA" id="ARBA00006484"/>
    </source>
</evidence>
<dbReference type="EMBL" id="VIWT01000001">
    <property type="protein sequence ID" value="TWF97035.1"/>
    <property type="molecule type" value="Genomic_DNA"/>
</dbReference>
<dbReference type="Proteomes" id="UP000317940">
    <property type="component" value="Unassembled WGS sequence"/>
</dbReference>
<name>A0A561UCE1_9ACTN</name>
<dbReference type="AlphaFoldDB" id="A0A561UCE1"/>
<reference evidence="3 4" key="1">
    <citation type="submission" date="2019-06" db="EMBL/GenBank/DDBJ databases">
        <title>Sequencing the genomes of 1000 actinobacteria strains.</title>
        <authorList>
            <person name="Klenk H.-P."/>
        </authorList>
    </citation>
    <scope>NUCLEOTIDE SEQUENCE [LARGE SCALE GENOMIC DNA]</scope>
    <source>
        <strain evidence="3 4">DSM 44826</strain>
    </source>
</reference>
<keyword evidence="2" id="KW-0560">Oxidoreductase</keyword>
<dbReference type="InterPro" id="IPR020904">
    <property type="entry name" value="Sc_DH/Rdtase_CS"/>
</dbReference>
<proteinExistence type="inferred from homology"/>
<dbReference type="PRINTS" id="PR00081">
    <property type="entry name" value="GDHRDH"/>
</dbReference>
<sequence length="274" mass="28428">MSTDNTNDNTADNTAAATANGYPVYPDLIGRTALITGASRGIGAETARALAANGVRVVLAARDKSAVEETAEAIRAAGGSAVGFAADCTEQAELERLRELATEAVGPIDVLGAFVGGGGDPVPIERMDLAQFRSVVDLNLTSTFLAVQTFLPSMIERRRGSIITMASTAGRLPGFAAASYAAAKAGVLMFTRHVAGEVGKHGVRVNCVSPSAIMTESQRERIPADRLPMIVKQFPLGRIGEPVDVAQAALFLASDASSWLTGLTIDVAGGRIMI</sequence>
<dbReference type="OrthoDB" id="517007at2"/>
<dbReference type="SUPFAM" id="SSF51735">
    <property type="entry name" value="NAD(P)-binding Rossmann-fold domains"/>
    <property type="match status" value="1"/>
</dbReference>
<dbReference type="Pfam" id="PF13561">
    <property type="entry name" value="adh_short_C2"/>
    <property type="match status" value="1"/>
</dbReference>
<comment type="caution">
    <text evidence="3">The sequence shown here is derived from an EMBL/GenBank/DDBJ whole genome shotgun (WGS) entry which is preliminary data.</text>
</comment>
<dbReference type="PANTHER" id="PTHR42760">
    <property type="entry name" value="SHORT-CHAIN DEHYDROGENASES/REDUCTASES FAMILY MEMBER"/>
    <property type="match status" value="1"/>
</dbReference>
<gene>
    <name evidence="3" type="ORF">FHX73_11810</name>
</gene>
<evidence type="ECO:0000256" key="2">
    <source>
        <dbReference type="ARBA" id="ARBA00023002"/>
    </source>
</evidence>
<dbReference type="InterPro" id="IPR002347">
    <property type="entry name" value="SDR_fam"/>
</dbReference>